<keyword evidence="3" id="KW-1003">Cell membrane</keyword>
<dbReference type="InterPro" id="IPR035906">
    <property type="entry name" value="MetI-like_sf"/>
</dbReference>
<dbReference type="PANTHER" id="PTHR43163">
    <property type="entry name" value="DIPEPTIDE TRANSPORT SYSTEM PERMEASE PROTEIN DPPB-RELATED"/>
    <property type="match status" value="1"/>
</dbReference>
<dbReference type="SUPFAM" id="SSF161098">
    <property type="entry name" value="MetI-like"/>
    <property type="match status" value="1"/>
</dbReference>
<dbReference type="Pfam" id="PF19300">
    <property type="entry name" value="BPD_transp_1_N"/>
    <property type="match status" value="1"/>
</dbReference>
<dbReference type="CDD" id="cd06261">
    <property type="entry name" value="TM_PBP2"/>
    <property type="match status" value="1"/>
</dbReference>
<proteinExistence type="inferred from homology"/>
<feature type="transmembrane region" description="Helical" evidence="7">
    <location>
        <begin position="263"/>
        <end position="290"/>
    </location>
</feature>
<evidence type="ECO:0000256" key="1">
    <source>
        <dbReference type="ARBA" id="ARBA00004651"/>
    </source>
</evidence>
<feature type="transmembrane region" description="Helical" evidence="7">
    <location>
        <begin position="178"/>
        <end position="198"/>
    </location>
</feature>
<organism evidence="9 10">
    <name type="scientific">Bosea minatitlanensis</name>
    <dbReference type="NCBI Taxonomy" id="128782"/>
    <lineage>
        <taxon>Bacteria</taxon>
        <taxon>Pseudomonadati</taxon>
        <taxon>Pseudomonadota</taxon>
        <taxon>Alphaproteobacteria</taxon>
        <taxon>Hyphomicrobiales</taxon>
        <taxon>Boseaceae</taxon>
        <taxon>Bosea</taxon>
    </lineage>
</organism>
<comment type="similarity">
    <text evidence="7">Belongs to the binding-protein-dependent transport system permease family.</text>
</comment>
<keyword evidence="2 7" id="KW-0813">Transport</keyword>
<evidence type="ECO:0000259" key="8">
    <source>
        <dbReference type="PROSITE" id="PS50928"/>
    </source>
</evidence>
<feature type="transmembrane region" description="Helical" evidence="7">
    <location>
        <begin position="138"/>
        <end position="166"/>
    </location>
</feature>
<reference evidence="10" key="1">
    <citation type="journal article" date="2019" name="Int. J. Syst. Evol. Microbiol.">
        <title>The Global Catalogue of Microorganisms (GCM) 10K type strain sequencing project: providing services to taxonomists for standard genome sequencing and annotation.</title>
        <authorList>
            <consortium name="The Broad Institute Genomics Platform"/>
            <consortium name="The Broad Institute Genome Sequencing Center for Infectious Disease"/>
            <person name="Wu L."/>
            <person name="Ma J."/>
        </authorList>
    </citation>
    <scope>NUCLEOTIDE SEQUENCE [LARGE SCALE GENOMIC DNA]</scope>
    <source>
        <strain evidence="10">CGMCC 1.15643</strain>
    </source>
</reference>
<protein>
    <submittedName>
        <fullName evidence="9">ABC transporter permease</fullName>
    </submittedName>
</protein>
<feature type="transmembrane region" description="Helical" evidence="7">
    <location>
        <begin position="12"/>
        <end position="33"/>
    </location>
</feature>
<name>A0ABW0F5Q0_9HYPH</name>
<feature type="domain" description="ABC transmembrane type-1" evidence="8">
    <location>
        <begin position="99"/>
        <end position="328"/>
    </location>
</feature>
<evidence type="ECO:0000313" key="9">
    <source>
        <dbReference type="EMBL" id="MFC5293195.1"/>
    </source>
</evidence>
<keyword evidence="4 7" id="KW-0812">Transmembrane</keyword>
<sequence length="337" mass="36190">MNRIVSVLVGRLLSSAIVLVALSIIVFAFIRAIPGDPVEVMMGTDGGSPEQAEALRRELGLDRPVHVQYLAWAERALHGDFGQSLLTQEPVLSTVLQRLQATTELALVAIFLGAVIGIVVGTLAAVKRGKLFDAVVMVATLSGVSLPVFWAGTMLIVLFSVFLDIFPTGGMLSFDTRISAITGFPLLDAILSGNLLAVKDILRHMVLPALTLTLGPAALIARSTRASVLEVINEDYVNAGLARGLSYRAVVWRHVMRNAMIPVVTIIGLEINVYLAGSIVTETVFAWPGLGRHMMQAINSNDYPVVQGVIVVYAALIVFVNLAVDLLYGLVDPRIRS</sequence>
<feature type="transmembrane region" description="Helical" evidence="7">
    <location>
        <begin position="310"/>
        <end position="331"/>
    </location>
</feature>
<evidence type="ECO:0000313" key="10">
    <source>
        <dbReference type="Proteomes" id="UP001595976"/>
    </source>
</evidence>
<evidence type="ECO:0000256" key="3">
    <source>
        <dbReference type="ARBA" id="ARBA00022475"/>
    </source>
</evidence>
<dbReference type="PANTHER" id="PTHR43163:SF6">
    <property type="entry name" value="DIPEPTIDE TRANSPORT SYSTEM PERMEASE PROTEIN DPPB-RELATED"/>
    <property type="match status" value="1"/>
</dbReference>
<keyword evidence="5 7" id="KW-1133">Transmembrane helix</keyword>
<dbReference type="Pfam" id="PF00528">
    <property type="entry name" value="BPD_transp_1"/>
    <property type="match status" value="1"/>
</dbReference>
<dbReference type="PROSITE" id="PS50928">
    <property type="entry name" value="ABC_TM1"/>
    <property type="match status" value="1"/>
</dbReference>
<dbReference type="Proteomes" id="UP001595976">
    <property type="component" value="Unassembled WGS sequence"/>
</dbReference>
<comment type="subcellular location">
    <subcellularLocation>
        <location evidence="1 7">Cell membrane</location>
        <topology evidence="1 7">Multi-pass membrane protein</topology>
    </subcellularLocation>
</comment>
<dbReference type="EMBL" id="JBHSLI010000003">
    <property type="protein sequence ID" value="MFC5293195.1"/>
    <property type="molecule type" value="Genomic_DNA"/>
</dbReference>
<keyword evidence="6 7" id="KW-0472">Membrane</keyword>
<evidence type="ECO:0000256" key="7">
    <source>
        <dbReference type="RuleBase" id="RU363032"/>
    </source>
</evidence>
<evidence type="ECO:0000256" key="5">
    <source>
        <dbReference type="ARBA" id="ARBA00022989"/>
    </source>
</evidence>
<keyword evidence="10" id="KW-1185">Reference proteome</keyword>
<dbReference type="InterPro" id="IPR000515">
    <property type="entry name" value="MetI-like"/>
</dbReference>
<evidence type="ECO:0000256" key="6">
    <source>
        <dbReference type="ARBA" id="ARBA00023136"/>
    </source>
</evidence>
<comment type="caution">
    <text evidence="9">The sequence shown here is derived from an EMBL/GenBank/DDBJ whole genome shotgun (WGS) entry which is preliminary data.</text>
</comment>
<evidence type="ECO:0000256" key="4">
    <source>
        <dbReference type="ARBA" id="ARBA00022692"/>
    </source>
</evidence>
<dbReference type="InterPro" id="IPR045621">
    <property type="entry name" value="BPD_transp_1_N"/>
</dbReference>
<dbReference type="Gene3D" id="1.10.3720.10">
    <property type="entry name" value="MetI-like"/>
    <property type="match status" value="1"/>
</dbReference>
<evidence type="ECO:0000256" key="2">
    <source>
        <dbReference type="ARBA" id="ARBA00022448"/>
    </source>
</evidence>
<dbReference type="RefSeq" id="WP_260348961.1">
    <property type="nucleotide sequence ID" value="NZ_JAOAOS010000006.1"/>
</dbReference>
<feature type="transmembrane region" description="Helical" evidence="7">
    <location>
        <begin position="105"/>
        <end position="126"/>
    </location>
</feature>
<gene>
    <name evidence="9" type="ORF">ACFPK2_09360</name>
</gene>
<accession>A0ABW0F5Q0</accession>